<sequence length="155" mass="17488">MQGIVKLVKPTEPRLDCFSPWRWQWEYPDGKATCTHSRSRCVLDSAFPMLERLTESLPHNNEDHAHVSSSLPHLSMATYRGNEESASDTPDESPQPLRRRQRKCKKGGGAIELVAPSRNEIAHWVSEAWRGLAAATIVGGFKRIDLLDDTRPARD</sequence>
<dbReference type="Proteomes" id="UP000688947">
    <property type="component" value="Unassembled WGS sequence"/>
</dbReference>
<name>A0A8T1TPM6_9STRA</name>
<evidence type="ECO:0000313" key="3">
    <source>
        <dbReference type="Proteomes" id="UP000688947"/>
    </source>
</evidence>
<protein>
    <submittedName>
        <fullName evidence="2">Uncharacterized protein</fullName>
    </submittedName>
</protein>
<dbReference type="VEuPathDB" id="FungiDB:PC110_g18142"/>
<dbReference type="EMBL" id="JAENGZ010002376">
    <property type="protein sequence ID" value="KAG6943891.1"/>
    <property type="molecule type" value="Genomic_DNA"/>
</dbReference>
<proteinExistence type="predicted"/>
<evidence type="ECO:0000313" key="2">
    <source>
        <dbReference type="EMBL" id="KAG6943891.1"/>
    </source>
</evidence>
<comment type="caution">
    <text evidence="2">The sequence shown here is derived from an EMBL/GenBank/DDBJ whole genome shotgun (WGS) entry which is preliminary data.</text>
</comment>
<dbReference type="OrthoDB" id="129631at2759"/>
<gene>
    <name evidence="2" type="ORF">JG687_00018178</name>
</gene>
<organism evidence="2 3">
    <name type="scientific">Phytophthora cactorum</name>
    <dbReference type="NCBI Taxonomy" id="29920"/>
    <lineage>
        <taxon>Eukaryota</taxon>
        <taxon>Sar</taxon>
        <taxon>Stramenopiles</taxon>
        <taxon>Oomycota</taxon>
        <taxon>Peronosporomycetes</taxon>
        <taxon>Peronosporales</taxon>
        <taxon>Peronosporaceae</taxon>
        <taxon>Phytophthora</taxon>
    </lineage>
</organism>
<feature type="region of interest" description="Disordered" evidence="1">
    <location>
        <begin position="60"/>
        <end position="110"/>
    </location>
</feature>
<evidence type="ECO:0000256" key="1">
    <source>
        <dbReference type="SAM" id="MobiDB-lite"/>
    </source>
</evidence>
<accession>A0A8T1TPM6</accession>
<dbReference type="AlphaFoldDB" id="A0A8T1TPM6"/>
<reference evidence="2" key="1">
    <citation type="submission" date="2021-01" db="EMBL/GenBank/DDBJ databases">
        <title>Phytophthora aleatoria, a newly-described species from Pinus radiata is distinct from Phytophthora cactorum isolates based on comparative genomics.</title>
        <authorList>
            <person name="Mcdougal R."/>
            <person name="Panda P."/>
            <person name="Williams N."/>
            <person name="Studholme D.J."/>
        </authorList>
    </citation>
    <scope>NUCLEOTIDE SEQUENCE</scope>
    <source>
        <strain evidence="2">NZFS 3830</strain>
    </source>
</reference>
<feature type="compositionally biased region" description="Basic residues" evidence="1">
    <location>
        <begin position="97"/>
        <end position="106"/>
    </location>
</feature>